<dbReference type="EMBL" id="VSSQ01000012">
    <property type="protein sequence ID" value="MPL60398.1"/>
    <property type="molecule type" value="Genomic_DNA"/>
</dbReference>
<accession>A0A644T0D7</accession>
<organism evidence="1">
    <name type="scientific">bioreactor metagenome</name>
    <dbReference type="NCBI Taxonomy" id="1076179"/>
    <lineage>
        <taxon>unclassified sequences</taxon>
        <taxon>metagenomes</taxon>
        <taxon>ecological metagenomes</taxon>
    </lineage>
</organism>
<dbReference type="InterPro" id="IPR029025">
    <property type="entry name" value="T3SS_substrate_exporter_C"/>
</dbReference>
<dbReference type="GO" id="GO:0009306">
    <property type="term" value="P:protein secretion"/>
    <property type="evidence" value="ECO:0007669"/>
    <property type="project" value="InterPro"/>
</dbReference>
<reference evidence="1" key="1">
    <citation type="submission" date="2019-08" db="EMBL/GenBank/DDBJ databases">
        <authorList>
            <person name="Kucharzyk K."/>
            <person name="Murdoch R.W."/>
            <person name="Higgins S."/>
            <person name="Loffler F."/>
        </authorList>
    </citation>
    <scope>NUCLEOTIDE SEQUENCE</scope>
</reference>
<dbReference type="InterPro" id="IPR006135">
    <property type="entry name" value="T3SS_substrate_exporter"/>
</dbReference>
<proteinExistence type="predicted"/>
<gene>
    <name evidence="1" type="ORF">SDC9_05959</name>
</gene>
<sequence length="95" mass="10670">MDNEEEKAKQAIALNYNNEKNAAPKVIAKGAGYIADKILASAKQNSIPVYQNKTLTSMLMAVDIDREIPPELYQAVAEILAYVYRVDQRLTKKQK</sequence>
<dbReference type="Pfam" id="PF01312">
    <property type="entry name" value="Bac_export_2"/>
    <property type="match status" value="1"/>
</dbReference>
<dbReference type="PANTHER" id="PTHR30531">
    <property type="entry name" value="FLAGELLAR BIOSYNTHETIC PROTEIN FLHB"/>
    <property type="match status" value="1"/>
</dbReference>
<protein>
    <recommendedName>
        <fullName evidence="2">Flagellar biosynthetic protein FlhB</fullName>
    </recommendedName>
</protein>
<comment type="caution">
    <text evidence="1">The sequence shown here is derived from an EMBL/GenBank/DDBJ whole genome shotgun (WGS) entry which is preliminary data.</text>
</comment>
<dbReference type="GO" id="GO:0005886">
    <property type="term" value="C:plasma membrane"/>
    <property type="evidence" value="ECO:0007669"/>
    <property type="project" value="TreeGrafter"/>
</dbReference>
<evidence type="ECO:0000313" key="1">
    <source>
        <dbReference type="EMBL" id="MPL60398.1"/>
    </source>
</evidence>
<dbReference type="SUPFAM" id="SSF160544">
    <property type="entry name" value="EscU C-terminal domain-like"/>
    <property type="match status" value="1"/>
</dbReference>
<dbReference type="PANTHER" id="PTHR30531:SF12">
    <property type="entry name" value="FLAGELLAR BIOSYNTHETIC PROTEIN FLHB"/>
    <property type="match status" value="1"/>
</dbReference>
<dbReference type="AlphaFoldDB" id="A0A644T0D7"/>
<name>A0A644T0D7_9ZZZZ</name>
<dbReference type="Gene3D" id="3.40.1690.10">
    <property type="entry name" value="secretion proteins EscU"/>
    <property type="match status" value="1"/>
</dbReference>
<evidence type="ECO:0008006" key="2">
    <source>
        <dbReference type="Google" id="ProtNLM"/>
    </source>
</evidence>